<dbReference type="RefSeq" id="WP_070251696.1">
    <property type="nucleotide sequence ID" value="NZ_LROM01000147.1"/>
</dbReference>
<keyword evidence="1" id="KW-0732">Signal</keyword>
<evidence type="ECO:0000256" key="1">
    <source>
        <dbReference type="SAM" id="SignalP"/>
    </source>
</evidence>
<reference evidence="3" key="1">
    <citation type="journal article" date="2016" name="Front. Microbiol.">
        <title>Molecular Keys to the Janthinobacterium and Duganella spp. Interaction with the Plant Pathogen Fusarium graminearum.</title>
        <authorList>
            <person name="Haack F.S."/>
            <person name="Poehlein A."/>
            <person name="Kroger C."/>
            <person name="Voigt C.A."/>
            <person name="Piepenbring M."/>
            <person name="Bode H.B."/>
            <person name="Daniel R."/>
            <person name="Schafer W."/>
            <person name="Streit W.R."/>
        </authorList>
    </citation>
    <scope>NUCLEOTIDE SEQUENCE [LARGE SCALE GENOMIC DNA]</scope>
    <source>
        <strain evidence="3">T54</strain>
    </source>
</reference>
<protein>
    <submittedName>
        <fullName evidence="2">Uncharacterized protein</fullName>
    </submittedName>
</protein>
<proteinExistence type="predicted"/>
<dbReference type="PATRIC" id="fig|762836.4.peg.4954"/>
<sequence>MNIAKHMESIFLAAAVIAGATSLASAADADATRLAMSAPVTQIVVHHAKMPVVVVAAKRLSAAEKAAL</sequence>
<keyword evidence="3" id="KW-1185">Reference proteome</keyword>
<accession>A0A1E7W8K4</accession>
<gene>
    <name evidence="2" type="ORF">DUPY_48130</name>
</gene>
<organism evidence="2 3">
    <name type="scientific">Duganella phyllosphaerae</name>
    <dbReference type="NCBI Taxonomy" id="762836"/>
    <lineage>
        <taxon>Bacteria</taxon>
        <taxon>Pseudomonadati</taxon>
        <taxon>Pseudomonadota</taxon>
        <taxon>Betaproteobacteria</taxon>
        <taxon>Burkholderiales</taxon>
        <taxon>Oxalobacteraceae</taxon>
        <taxon>Telluria group</taxon>
        <taxon>Duganella</taxon>
    </lineage>
</organism>
<comment type="caution">
    <text evidence="2">The sequence shown here is derived from an EMBL/GenBank/DDBJ whole genome shotgun (WGS) entry which is preliminary data.</text>
</comment>
<feature type="chain" id="PRO_5009206634" evidence="1">
    <location>
        <begin position="27"/>
        <end position="68"/>
    </location>
</feature>
<dbReference type="EMBL" id="LROM01000147">
    <property type="protein sequence ID" value="OEZ92556.1"/>
    <property type="molecule type" value="Genomic_DNA"/>
</dbReference>
<evidence type="ECO:0000313" key="3">
    <source>
        <dbReference type="Proteomes" id="UP000175989"/>
    </source>
</evidence>
<name>A0A1E7W8K4_9BURK</name>
<dbReference type="Proteomes" id="UP000175989">
    <property type="component" value="Unassembled WGS sequence"/>
</dbReference>
<evidence type="ECO:0000313" key="2">
    <source>
        <dbReference type="EMBL" id="OEZ92556.1"/>
    </source>
</evidence>
<feature type="signal peptide" evidence="1">
    <location>
        <begin position="1"/>
        <end position="26"/>
    </location>
</feature>
<dbReference type="AlphaFoldDB" id="A0A1E7W8K4"/>